<protein>
    <submittedName>
        <fullName evidence="1">Uncharacterized protein</fullName>
    </submittedName>
</protein>
<accession>A0A9D1P8F6</accession>
<dbReference type="EMBL" id="DVOT01000193">
    <property type="protein sequence ID" value="HIV28425.1"/>
    <property type="molecule type" value="Genomic_DNA"/>
</dbReference>
<evidence type="ECO:0000313" key="1">
    <source>
        <dbReference type="EMBL" id="HIV28425.1"/>
    </source>
</evidence>
<dbReference type="AlphaFoldDB" id="A0A9D1P8F6"/>
<dbReference type="Proteomes" id="UP000886884">
    <property type="component" value="Unassembled WGS sequence"/>
</dbReference>
<proteinExistence type="predicted"/>
<evidence type="ECO:0000313" key="2">
    <source>
        <dbReference type="Proteomes" id="UP000886884"/>
    </source>
</evidence>
<comment type="caution">
    <text evidence="1">The sequence shown here is derived from an EMBL/GenBank/DDBJ whole genome shotgun (WGS) entry which is preliminary data.</text>
</comment>
<sequence>MTKYRKNEALIRNDGVYVISGIFCGAYEGRALCAKQAEVSPVSNKSHKHALRAMWIDDCELWVKMHSRPDRWPLEAAKRLEARAHAVRSAGTLGRRRRHSA</sequence>
<gene>
    <name evidence="1" type="ORF">IAA64_10660</name>
</gene>
<name>A0A9D1P8F6_9FIRM</name>
<reference evidence="1" key="1">
    <citation type="submission" date="2020-10" db="EMBL/GenBank/DDBJ databases">
        <authorList>
            <person name="Gilroy R."/>
        </authorList>
    </citation>
    <scope>NUCLEOTIDE SEQUENCE</scope>
    <source>
        <strain evidence="1">CHK183-6373</strain>
    </source>
</reference>
<organism evidence="1 2">
    <name type="scientific">Candidatus Ornithocaccomicrobium faecavium</name>
    <dbReference type="NCBI Taxonomy" id="2840890"/>
    <lineage>
        <taxon>Bacteria</taxon>
        <taxon>Bacillati</taxon>
        <taxon>Bacillota</taxon>
        <taxon>Clostridia</taxon>
        <taxon>Candidatus Ornithocaccomicrobium</taxon>
    </lineage>
</organism>
<reference evidence="1" key="2">
    <citation type="journal article" date="2021" name="PeerJ">
        <title>Extensive microbial diversity within the chicken gut microbiome revealed by metagenomics and culture.</title>
        <authorList>
            <person name="Gilroy R."/>
            <person name="Ravi A."/>
            <person name="Getino M."/>
            <person name="Pursley I."/>
            <person name="Horton D.L."/>
            <person name="Alikhan N.F."/>
            <person name="Baker D."/>
            <person name="Gharbi K."/>
            <person name="Hall N."/>
            <person name="Watson M."/>
            <person name="Adriaenssens E.M."/>
            <person name="Foster-Nyarko E."/>
            <person name="Jarju S."/>
            <person name="Secka A."/>
            <person name="Antonio M."/>
            <person name="Oren A."/>
            <person name="Chaudhuri R.R."/>
            <person name="La Ragione R."/>
            <person name="Hildebrand F."/>
            <person name="Pallen M.J."/>
        </authorList>
    </citation>
    <scope>NUCLEOTIDE SEQUENCE</scope>
    <source>
        <strain evidence="1">CHK183-6373</strain>
    </source>
</reference>